<dbReference type="OrthoDB" id="9805019at2"/>
<dbReference type="InterPro" id="IPR048634">
    <property type="entry name" value="SecD_SecF_C"/>
</dbReference>
<keyword evidence="5 9" id="KW-0653">Protein transport</keyword>
<keyword evidence="4 9" id="KW-0812">Transmembrane</keyword>
<feature type="transmembrane region" description="Helical" evidence="9">
    <location>
        <begin position="615"/>
        <end position="639"/>
    </location>
</feature>
<feature type="transmembrane region" description="Helical" evidence="9">
    <location>
        <begin position="492"/>
        <end position="512"/>
    </location>
</feature>
<dbReference type="InterPro" id="IPR005791">
    <property type="entry name" value="SecD"/>
</dbReference>
<dbReference type="InterPro" id="IPR055344">
    <property type="entry name" value="SecD_SecF_C_bact"/>
</dbReference>
<protein>
    <recommendedName>
        <fullName evidence="9 10">Multifunctional fusion protein</fullName>
    </recommendedName>
    <domain>
        <recommendedName>
            <fullName evidence="9">Protein translocase subunit SecD</fullName>
        </recommendedName>
    </domain>
    <domain>
        <recommendedName>
            <fullName evidence="10">Protein-export membrane protein SecF</fullName>
        </recommendedName>
    </domain>
</protein>
<accession>A0A1I0NJD1</accession>
<name>A0A1I0NJD1_9BACT</name>
<feature type="transmembrane region" description="Helical" evidence="9">
    <location>
        <begin position="922"/>
        <end position="940"/>
    </location>
</feature>
<feature type="transmembrane region" description="Helical" evidence="9">
    <location>
        <begin position="812"/>
        <end position="830"/>
    </location>
</feature>
<keyword evidence="2 9" id="KW-0813">Transport</keyword>
<comment type="subunit">
    <text evidence="9">Forms a complex with SecF. Part of the essential Sec protein translocation apparatus which comprises SecA, SecYEG and auxiliary proteins SecDF. Other proteins may also be involved.</text>
</comment>
<dbReference type="RefSeq" id="WP_090257641.1">
    <property type="nucleotide sequence ID" value="NZ_FOIR01000001.1"/>
</dbReference>
<feature type="domain" description="SecDF P1 head subdomain" evidence="13">
    <location>
        <begin position="376"/>
        <end position="470"/>
    </location>
</feature>
<evidence type="ECO:0000313" key="14">
    <source>
        <dbReference type="EMBL" id="SEW01416.1"/>
    </source>
</evidence>
<dbReference type="Gene3D" id="3.30.1360.200">
    <property type="match status" value="1"/>
</dbReference>
<dbReference type="InterPro" id="IPR022645">
    <property type="entry name" value="SecD/SecF_bac"/>
</dbReference>
<keyword evidence="6 9" id="KW-1133">Transmembrane helix</keyword>
<evidence type="ECO:0000256" key="7">
    <source>
        <dbReference type="ARBA" id="ARBA00023010"/>
    </source>
</evidence>
<keyword evidence="7 9" id="KW-0811">Translocation</keyword>
<dbReference type="Gene3D" id="1.20.1640.10">
    <property type="entry name" value="Multidrug efflux transporter AcrB transmembrane domain"/>
    <property type="match status" value="2"/>
</dbReference>
<dbReference type="GO" id="GO:0015450">
    <property type="term" value="F:protein-transporting ATPase activity"/>
    <property type="evidence" value="ECO:0007669"/>
    <property type="project" value="InterPro"/>
</dbReference>
<sequence>MKNKNTIIFLTLVVTALCLYYLSITFYSRGIQADAIEYAKDEAGVIDQQKKQAYLDSIWMEPVLNIMGAEFTYKDIKEIELNLGLDLQGGMHVTLEVSPVEIIKGLSANSQNPEFLSALELARERQVGSQAPFTQLFQEAYNEVSPNGQLSRIFANAANRDRISFESSNAEVMEMINSEVDQAIDRAFQILRTRVDRFGTSQPNIQRLQGTGRIQIELPGVDNPERVRKLLSGVAKLEFWEVYQTNEIGGTLSAINSELLTVEKQEAQSLKGTQLDAAATDSDNPLEQQLAQTDTTGADSTALNNGVSSFFSLQQMGPFQGFYYNLADTAKINRILKNERIASLIPNTLSFKWDIKVAEGTELLQLYPIKVARGGAPLTGEVITDARQSIDARARPAVSMQMNAVGAKKWKNLTGQNINRSIAIVLDNYVYTAPNVNGEIPNGSSQISGNFTQEEAEDLANILKAGSLPAPTRIVEEAVVGPTLGKEAQRQGITSIVAGLVIVVLFMIAYYAKGGLVANVALVFNIFFILGILANLGAALTLPGIAGIVLTIGMSIDANVLIFERIREEMREGIPLLQAINSGYKKAYSSIIDANVTTFLTGAILYFLGQGPVKGFAVTLMIGIICSFFSAVFITRVIVTWMTKKGNESKLSFETPLAKGKLSSLNIDFLGKRRMAYMISTVIIVAGAIALATSGLRLGVDFKGGRSYVVQFDEPMVASEIKTALSSGAFSEDGVEVKTYDASNVLKITTSYLVEQESQEADAEVRTALVSGLTQATGKTFIDGTVELGEGQFTISGSSKVGATIADDIKKSSFEAFGLSILAIFLYILIRFRRWQFSLGAIVALVHDAFIVLSAFAIAGMLGISFEVDQVFIAALLTVIGYSINDTVVVFDRIRENLQLKGSKDLIGTFNMSINSTISRTLITSMTTLIVVLILFIFGGEVLRGFSFALLIGILVGTYSSIFIATPTVVDLTKKTLSAAADKEQASARAKASAKAEATAQQG</sequence>
<evidence type="ECO:0000259" key="12">
    <source>
        <dbReference type="Pfam" id="PF21760"/>
    </source>
</evidence>
<dbReference type="FunFam" id="1.20.1640.10:FF:000004">
    <property type="entry name" value="Protein translocase subunit SecD"/>
    <property type="match status" value="1"/>
</dbReference>
<feature type="transmembrane region" description="Helical" evidence="9">
    <location>
        <begin position="587"/>
        <end position="609"/>
    </location>
</feature>
<evidence type="ECO:0000256" key="8">
    <source>
        <dbReference type="ARBA" id="ARBA00023136"/>
    </source>
</evidence>
<dbReference type="Pfam" id="PF02355">
    <property type="entry name" value="SecD_SecF_C"/>
    <property type="match status" value="2"/>
</dbReference>
<comment type="caution">
    <text evidence="9">Lacks conserved residue(s) required for the propagation of feature annotation.</text>
</comment>
<feature type="domain" description="Protein export membrane protein SecD/SecF C-terminal" evidence="11">
    <location>
        <begin position="473"/>
        <end position="644"/>
    </location>
</feature>
<dbReference type="HAMAP" id="MF_01463_B">
    <property type="entry name" value="SecD_B"/>
    <property type="match status" value="1"/>
</dbReference>
<dbReference type="EMBL" id="FOIR01000001">
    <property type="protein sequence ID" value="SEW01416.1"/>
    <property type="molecule type" value="Genomic_DNA"/>
</dbReference>
<dbReference type="Pfam" id="PF07549">
    <property type="entry name" value="Sec_GG"/>
    <property type="match status" value="2"/>
</dbReference>
<feature type="domain" description="Protein export membrane protein SecD/SecF C-terminal" evidence="11">
    <location>
        <begin position="792"/>
        <end position="974"/>
    </location>
</feature>
<dbReference type="PANTHER" id="PTHR30081">
    <property type="entry name" value="PROTEIN-EXPORT MEMBRANE PROTEIN SEC"/>
    <property type="match status" value="1"/>
</dbReference>
<dbReference type="HAMAP" id="MF_01464_B">
    <property type="entry name" value="SecF_B"/>
    <property type="match status" value="1"/>
</dbReference>
<keyword evidence="15" id="KW-1185">Reference proteome</keyword>
<comment type="subunit">
    <text evidence="10">Forms a complex with SecD. Part of the essential Sec protein translocation apparatus which comprises SecA, SecYEG and auxiliary proteins SecDF. Other proteins may also be involved.</text>
</comment>
<evidence type="ECO:0000256" key="10">
    <source>
        <dbReference type="HAMAP-Rule" id="MF_01464"/>
    </source>
</evidence>
<feature type="transmembrane region" description="Helical" evidence="9">
    <location>
        <begin position="946"/>
        <end position="965"/>
    </location>
</feature>
<comment type="subcellular location">
    <subcellularLocation>
        <location evidence="1 9">Cell membrane</location>
        <topology evidence="1 9">Multi-pass membrane protein</topology>
    </subcellularLocation>
</comment>
<dbReference type="GO" id="GO:0065002">
    <property type="term" value="P:intracellular protein transmembrane transport"/>
    <property type="evidence" value="ECO:0007669"/>
    <property type="project" value="UniProtKB-UniRule"/>
</dbReference>
<dbReference type="GO" id="GO:0005886">
    <property type="term" value="C:plasma membrane"/>
    <property type="evidence" value="ECO:0007669"/>
    <property type="project" value="UniProtKB-SubCell"/>
</dbReference>
<evidence type="ECO:0000256" key="1">
    <source>
        <dbReference type="ARBA" id="ARBA00004651"/>
    </source>
</evidence>
<evidence type="ECO:0000313" key="15">
    <source>
        <dbReference type="Proteomes" id="UP000199437"/>
    </source>
</evidence>
<comment type="function">
    <text evidence="9">Part of the Sec protein translocase complex. Interacts with the SecYEG preprotein conducting channel. SecDF uses the proton motive force (PMF) to complete protein translocation after the ATP-dependent function of SecA.</text>
</comment>
<dbReference type="PANTHER" id="PTHR30081:SF1">
    <property type="entry name" value="PROTEIN TRANSLOCASE SUBUNIT SECD"/>
    <property type="match status" value="1"/>
</dbReference>
<dbReference type="Proteomes" id="UP000199437">
    <property type="component" value="Unassembled WGS sequence"/>
</dbReference>
<dbReference type="NCBIfam" id="TIGR01129">
    <property type="entry name" value="secD"/>
    <property type="match status" value="1"/>
</dbReference>
<evidence type="ECO:0000256" key="9">
    <source>
        <dbReference type="HAMAP-Rule" id="MF_01463"/>
    </source>
</evidence>
<dbReference type="SUPFAM" id="SSF82866">
    <property type="entry name" value="Multidrug efflux transporter AcrB transmembrane domain"/>
    <property type="match status" value="2"/>
</dbReference>
<feature type="transmembrane region" description="Helical" evidence="9">
    <location>
        <begin position="842"/>
        <end position="866"/>
    </location>
</feature>
<dbReference type="NCBIfam" id="TIGR00966">
    <property type="entry name" value="transloc_SecF"/>
    <property type="match status" value="1"/>
</dbReference>
<feature type="transmembrane region" description="Helical" evidence="9">
    <location>
        <begin position="519"/>
        <end position="539"/>
    </location>
</feature>
<reference evidence="15" key="1">
    <citation type="submission" date="2016-10" db="EMBL/GenBank/DDBJ databases">
        <authorList>
            <person name="Varghese N."/>
            <person name="Submissions S."/>
        </authorList>
    </citation>
    <scope>NUCLEOTIDE SEQUENCE [LARGE SCALE GENOMIC DNA]</scope>
    <source>
        <strain evidence="15">CGMCC 1.12402</strain>
    </source>
</reference>
<dbReference type="GeneID" id="99985972"/>
<dbReference type="NCBIfam" id="NF009585">
    <property type="entry name" value="PRK13024.1-5"/>
    <property type="match status" value="1"/>
</dbReference>
<dbReference type="InterPro" id="IPR005665">
    <property type="entry name" value="SecF_bac"/>
</dbReference>
<dbReference type="InterPro" id="IPR022646">
    <property type="entry name" value="SecD/SecF_CS"/>
</dbReference>
<dbReference type="InterPro" id="IPR022813">
    <property type="entry name" value="SecD/SecF_arch_bac"/>
</dbReference>
<evidence type="ECO:0000256" key="6">
    <source>
        <dbReference type="ARBA" id="ARBA00022989"/>
    </source>
</evidence>
<dbReference type="NCBIfam" id="TIGR00916">
    <property type="entry name" value="2A0604s01"/>
    <property type="match status" value="1"/>
</dbReference>
<keyword evidence="3 9" id="KW-1003">Cell membrane</keyword>
<organism evidence="14 15">
    <name type="scientific">Roseivirga pacifica</name>
    <dbReference type="NCBI Taxonomy" id="1267423"/>
    <lineage>
        <taxon>Bacteria</taxon>
        <taxon>Pseudomonadati</taxon>
        <taxon>Bacteroidota</taxon>
        <taxon>Cytophagia</taxon>
        <taxon>Cytophagales</taxon>
        <taxon>Roseivirgaceae</taxon>
        <taxon>Roseivirga</taxon>
    </lineage>
</organism>
<feature type="transmembrane region" description="Helical" evidence="9">
    <location>
        <begin position="7"/>
        <end position="27"/>
    </location>
</feature>
<evidence type="ECO:0000256" key="5">
    <source>
        <dbReference type="ARBA" id="ARBA00022927"/>
    </source>
</evidence>
<dbReference type="Gene3D" id="3.30.70.3220">
    <property type="match status" value="1"/>
</dbReference>
<dbReference type="Pfam" id="PF21760">
    <property type="entry name" value="SecD_1st"/>
    <property type="match status" value="1"/>
</dbReference>
<evidence type="ECO:0000256" key="4">
    <source>
        <dbReference type="ARBA" id="ARBA00022692"/>
    </source>
</evidence>
<gene>
    <name evidence="9" type="primary">secD</name>
    <name evidence="10" type="synonym">secF</name>
    <name evidence="14" type="ORF">SAMN05216290_1240</name>
</gene>
<comment type="similarity">
    <text evidence="10">Belongs to the SecD/SecF family. SecF subfamily.</text>
</comment>
<dbReference type="Pfam" id="PF22599">
    <property type="entry name" value="SecDF_P1_head"/>
    <property type="match status" value="1"/>
</dbReference>
<comment type="similarity">
    <text evidence="9">Belongs to the SecD/SecF family. SecD subfamily.</text>
</comment>
<evidence type="ECO:0000256" key="2">
    <source>
        <dbReference type="ARBA" id="ARBA00022448"/>
    </source>
</evidence>
<feature type="transmembrane region" description="Helical" evidence="9">
    <location>
        <begin position="545"/>
        <end position="566"/>
    </location>
</feature>
<proteinExistence type="inferred from homology"/>
<evidence type="ECO:0000259" key="13">
    <source>
        <dbReference type="Pfam" id="PF22599"/>
    </source>
</evidence>
<feature type="transmembrane region" description="Helical" evidence="9">
    <location>
        <begin position="675"/>
        <end position="696"/>
    </location>
</feature>
<dbReference type="GO" id="GO:0006605">
    <property type="term" value="P:protein targeting"/>
    <property type="evidence" value="ECO:0007669"/>
    <property type="project" value="UniProtKB-UniRule"/>
</dbReference>
<dbReference type="InterPro" id="IPR048631">
    <property type="entry name" value="SecD_1st"/>
</dbReference>
<feature type="domain" description="Protein translocase subunit SecDF P1" evidence="12">
    <location>
        <begin position="184"/>
        <end position="242"/>
    </location>
</feature>
<dbReference type="AlphaFoldDB" id="A0A1I0NJD1"/>
<evidence type="ECO:0000256" key="3">
    <source>
        <dbReference type="ARBA" id="ARBA00022475"/>
    </source>
</evidence>
<dbReference type="PRINTS" id="PR01755">
    <property type="entry name" value="SECFTRNLCASE"/>
</dbReference>
<dbReference type="InterPro" id="IPR054384">
    <property type="entry name" value="SecDF_P1_head"/>
</dbReference>
<keyword evidence="8 9" id="KW-0472">Membrane</keyword>
<dbReference type="STRING" id="1267423.SAMN05216290_1240"/>
<dbReference type="GO" id="GO:0043952">
    <property type="term" value="P:protein transport by the Sec complex"/>
    <property type="evidence" value="ECO:0007669"/>
    <property type="project" value="UniProtKB-UniRule"/>
</dbReference>
<feature type="transmembrane region" description="Helical" evidence="9">
    <location>
        <begin position="872"/>
        <end position="891"/>
    </location>
</feature>
<evidence type="ECO:0000259" key="11">
    <source>
        <dbReference type="Pfam" id="PF02355"/>
    </source>
</evidence>